<protein>
    <submittedName>
        <fullName evidence="3">DMSO reductase</fullName>
    </submittedName>
</protein>
<feature type="transmembrane region" description="Helical" evidence="1">
    <location>
        <begin position="291"/>
        <end position="313"/>
    </location>
</feature>
<organism evidence="3 5">
    <name type="scientific">Eggerthella sinensis</name>
    <dbReference type="NCBI Taxonomy" id="242230"/>
    <lineage>
        <taxon>Bacteria</taxon>
        <taxon>Bacillati</taxon>
        <taxon>Actinomycetota</taxon>
        <taxon>Coriobacteriia</taxon>
        <taxon>Eggerthellales</taxon>
        <taxon>Eggerthellaceae</taxon>
        <taxon>Eggerthella</taxon>
    </lineage>
</organism>
<sequence length="315" mass="32673">MDLALLQLPMVLFTTLVPMASGAFIGLAVAFLTTRFSKEHLERIDRWTLLPLAILAVGYIASFVALSSPQYALSLFQGIDIAPLSFVGIAGMLFVALAVVYWIIAMTGNLPERPRKVFSSVVGVASLLLALSMGVMYMGSAVLTWNSALVPLGIMGFAVAGGVPLGALVIGLGGGLPEARASRFPAVALIVALVGTIVSIFAVSAQLLFAQSAFSAYVAGGEVLPGSWVYLIISIAGFVAMLATLRSTLMPGGRTAAALGRTAGAAAAIPLRDREDVDIDAPVGIRSAVPLLVAGNAAVLIGIFVARMMFYALQF</sequence>
<feature type="transmembrane region" description="Helical" evidence="1">
    <location>
        <begin position="86"/>
        <end position="105"/>
    </location>
</feature>
<dbReference type="InterPro" id="IPR007059">
    <property type="entry name" value="DmsC"/>
</dbReference>
<accession>A0A3N0J176</accession>
<dbReference type="PANTHER" id="PTHR38095">
    <property type="entry name" value="ANAEROBIC DIMETHYL SULFOXIDE REDUCTASE CHAIN YNFH"/>
    <property type="match status" value="1"/>
</dbReference>
<dbReference type="EMBL" id="PPTT01000001">
    <property type="protein sequence ID" value="RDB71733.1"/>
    <property type="molecule type" value="Genomic_DNA"/>
</dbReference>
<name>A0A3N0J176_9ACTN</name>
<feature type="transmembrane region" description="Helical" evidence="1">
    <location>
        <begin position="12"/>
        <end position="34"/>
    </location>
</feature>
<dbReference type="Proteomes" id="UP000253817">
    <property type="component" value="Unassembled WGS sequence"/>
</dbReference>
<reference evidence="2 4" key="1">
    <citation type="journal article" date="2018" name="Elife">
        <title>Discovery and characterization of a prevalent human gut bacterial enzyme sufficient for the inactivation of a family of plant toxins.</title>
        <authorList>
            <person name="Koppel N."/>
            <person name="Bisanz J.E."/>
            <person name="Pandelia M.E."/>
            <person name="Turnbaugh P.J."/>
            <person name="Balskus E.P."/>
        </authorList>
    </citation>
    <scope>NUCLEOTIDE SEQUENCE [LARGE SCALE GENOMIC DNA]</scope>
    <source>
        <strain evidence="2 4">DSM 16107</strain>
    </source>
</reference>
<comment type="caution">
    <text evidence="3">The sequence shown here is derived from an EMBL/GenBank/DDBJ whole genome shotgun (WGS) entry which is preliminary data.</text>
</comment>
<evidence type="ECO:0000313" key="5">
    <source>
        <dbReference type="Proteomes" id="UP000270112"/>
    </source>
</evidence>
<evidence type="ECO:0000313" key="4">
    <source>
        <dbReference type="Proteomes" id="UP000253817"/>
    </source>
</evidence>
<feature type="transmembrane region" description="Helical" evidence="1">
    <location>
        <begin position="184"/>
        <end position="208"/>
    </location>
</feature>
<dbReference type="GO" id="GO:0019645">
    <property type="term" value="P:anaerobic electron transport chain"/>
    <property type="evidence" value="ECO:0007669"/>
    <property type="project" value="InterPro"/>
</dbReference>
<keyword evidence="1" id="KW-1133">Transmembrane helix</keyword>
<reference evidence="5" key="2">
    <citation type="submission" date="2018-05" db="EMBL/GenBank/DDBJ databases">
        <title>Genome Sequencing of selected type strains of the family Eggerthellaceae.</title>
        <authorList>
            <person name="Danylec N."/>
            <person name="Stoll D.A."/>
            <person name="Doetsch A."/>
            <person name="Huch M."/>
        </authorList>
    </citation>
    <scope>NUCLEOTIDE SEQUENCE [LARGE SCALE GENOMIC DNA]</scope>
    <source>
        <strain evidence="5">DSM 16107</strain>
    </source>
</reference>
<gene>
    <name evidence="2" type="ORF">C1876_00050</name>
    <name evidence="3" type="ORF">DMP09_05255</name>
</gene>
<dbReference type="Pfam" id="PF04976">
    <property type="entry name" value="DmsC"/>
    <property type="match status" value="1"/>
</dbReference>
<dbReference type="EMBL" id="QICC01000014">
    <property type="protein sequence ID" value="RNM42342.1"/>
    <property type="molecule type" value="Genomic_DNA"/>
</dbReference>
<keyword evidence="1" id="KW-0812">Transmembrane</keyword>
<dbReference type="GO" id="GO:0009389">
    <property type="term" value="F:dimethyl sulfoxide reductase activity"/>
    <property type="evidence" value="ECO:0007669"/>
    <property type="project" value="TreeGrafter"/>
</dbReference>
<dbReference type="Proteomes" id="UP000270112">
    <property type="component" value="Unassembled WGS sequence"/>
</dbReference>
<dbReference type="OrthoDB" id="3173259at2"/>
<proteinExistence type="predicted"/>
<dbReference type="AlphaFoldDB" id="A0A3N0J176"/>
<evidence type="ECO:0000313" key="2">
    <source>
        <dbReference type="EMBL" id="RDB71733.1"/>
    </source>
</evidence>
<dbReference type="GO" id="GO:0009390">
    <property type="term" value="C:dimethyl sulfoxide reductase complex"/>
    <property type="evidence" value="ECO:0007669"/>
    <property type="project" value="TreeGrafter"/>
</dbReference>
<dbReference type="GO" id="GO:0005886">
    <property type="term" value="C:plasma membrane"/>
    <property type="evidence" value="ECO:0007669"/>
    <property type="project" value="TreeGrafter"/>
</dbReference>
<dbReference type="PANTHER" id="PTHR38095:SF2">
    <property type="entry name" value="ANAEROBIC DIMETHYL SULFOXIDE REDUCTASE CHAIN C"/>
    <property type="match status" value="1"/>
</dbReference>
<feature type="transmembrane region" description="Helical" evidence="1">
    <location>
        <begin position="46"/>
        <end position="66"/>
    </location>
</feature>
<evidence type="ECO:0000256" key="1">
    <source>
        <dbReference type="SAM" id="Phobius"/>
    </source>
</evidence>
<keyword evidence="1" id="KW-0472">Membrane</keyword>
<reference evidence="3" key="3">
    <citation type="journal article" date="2019" name="Microbiol. Resour. Announc.">
        <title>Draft Genome Sequences of Type Strains of Gordonibacter faecihominis, Paraeggerthella hongkongensis, Parvibacter caecicola,Slackia equolifaciens, Slackia faecicanis, and Slackia isoflavoniconvertens.</title>
        <authorList>
            <person name="Danylec N."/>
            <person name="Stoll D.A."/>
            <person name="Dotsch A."/>
            <person name="Huch M."/>
        </authorList>
    </citation>
    <scope>NUCLEOTIDE SEQUENCE</scope>
    <source>
        <strain evidence="3">DSM 16107</strain>
    </source>
</reference>
<feature type="transmembrane region" description="Helical" evidence="1">
    <location>
        <begin position="228"/>
        <end position="245"/>
    </location>
</feature>
<keyword evidence="4" id="KW-1185">Reference proteome</keyword>
<feature type="transmembrane region" description="Helical" evidence="1">
    <location>
        <begin position="117"/>
        <end position="137"/>
    </location>
</feature>
<feature type="transmembrane region" description="Helical" evidence="1">
    <location>
        <begin position="149"/>
        <end position="172"/>
    </location>
</feature>
<evidence type="ECO:0000313" key="3">
    <source>
        <dbReference type="EMBL" id="RNM42342.1"/>
    </source>
</evidence>
<dbReference type="RefSeq" id="WP_114544679.1">
    <property type="nucleotide sequence ID" value="NZ_CALJMG010000047.1"/>
</dbReference>